<feature type="domain" description="SLH" evidence="2">
    <location>
        <begin position="64"/>
        <end position="124"/>
    </location>
</feature>
<evidence type="ECO:0000313" key="3">
    <source>
        <dbReference type="EMBL" id="HGG01313.1"/>
    </source>
</evidence>
<dbReference type="InterPro" id="IPR052177">
    <property type="entry name" value="Divisome_Glycosyl_Hydrolase"/>
</dbReference>
<protein>
    <recommendedName>
        <fullName evidence="2">SLH domain-containing protein</fullName>
    </recommendedName>
</protein>
<accession>A0A7C3VHD2</accession>
<organism evidence="3">
    <name type="scientific">Planktothricoides sp. SpSt-374</name>
    <dbReference type="NCBI Taxonomy" id="2282167"/>
    <lineage>
        <taxon>Bacteria</taxon>
        <taxon>Bacillati</taxon>
        <taxon>Cyanobacteriota</taxon>
        <taxon>Cyanophyceae</taxon>
        <taxon>Oscillatoriophycideae</taxon>
        <taxon>Oscillatoriales</taxon>
        <taxon>Oscillatoriaceae</taxon>
        <taxon>Planktothricoides</taxon>
    </lineage>
</organism>
<dbReference type="InterPro" id="IPR003790">
    <property type="entry name" value="GHL10"/>
</dbReference>
<dbReference type="InterPro" id="IPR017853">
    <property type="entry name" value="GH"/>
</dbReference>
<dbReference type="SUPFAM" id="SSF51445">
    <property type="entry name" value="(Trans)glycosidases"/>
    <property type="match status" value="1"/>
</dbReference>
<evidence type="ECO:0000256" key="1">
    <source>
        <dbReference type="ARBA" id="ARBA00022729"/>
    </source>
</evidence>
<keyword evidence="1" id="KW-0732">Signal</keyword>
<dbReference type="InterPro" id="IPR001119">
    <property type="entry name" value="SLH_dom"/>
</dbReference>
<dbReference type="Pfam" id="PF00395">
    <property type="entry name" value="SLH"/>
    <property type="match status" value="3"/>
</dbReference>
<dbReference type="AlphaFoldDB" id="A0A7C3VHD2"/>
<dbReference type="PANTHER" id="PTHR43405:SF1">
    <property type="entry name" value="GLYCOSYL HYDROLASE DIGH"/>
    <property type="match status" value="1"/>
</dbReference>
<feature type="domain" description="SLH" evidence="2">
    <location>
        <begin position="1"/>
        <end position="63"/>
    </location>
</feature>
<dbReference type="PROSITE" id="PS51272">
    <property type="entry name" value="SLH"/>
    <property type="match status" value="3"/>
</dbReference>
<proteinExistence type="predicted"/>
<dbReference type="PANTHER" id="PTHR43405">
    <property type="entry name" value="GLYCOSYL HYDROLASE DIGH"/>
    <property type="match status" value="1"/>
</dbReference>
<reference evidence="3" key="1">
    <citation type="journal article" date="2020" name="mSystems">
        <title>Genome- and Community-Level Interaction Insights into Carbon Utilization and Element Cycling Functions of Hydrothermarchaeota in Hydrothermal Sediment.</title>
        <authorList>
            <person name="Zhou Z."/>
            <person name="Liu Y."/>
            <person name="Xu W."/>
            <person name="Pan J."/>
            <person name="Luo Z.H."/>
            <person name="Li M."/>
        </authorList>
    </citation>
    <scope>NUCLEOTIDE SEQUENCE [LARGE SCALE GENOMIC DNA]</scope>
    <source>
        <strain evidence="3">SpSt-374</strain>
    </source>
</reference>
<sequence>MAAAFSDIKAHWAEAAITELARMGVVAGYQDGSFRPNASLTRTEFAVVLTKAFPNLPKRRTGGNFVDVPPNFWAAGAIRTAFETGFMAGYPGGKFGVQDKILRLHVLLALASGLSLPRVPWANVTLNRAFTDAAEIPGYAREAIAAAVAAGLVVSYPNGRNFHPNWWATRAEVVAMLCRALMGGGAPVPEAYVARVPAEELRGVWLTDIDSDVMHTPENLRFAIERLSYLNLNTVYPNVWKLGYTLYPSPVARQVLGAATHPYSWLQGRDLLAEIVGAARRQGLSVIPWFEYGFMAPPNSELARRHPQWLTRKRDGSQMIKESGVDRVWLNPWHREVQQFIKDLVLEIVGNYQVDGIQFDDHFSVPVELGYDDYTVNLYREEHLGLLPPEDPNDQNWRRWRSQKLTEYIRDLFKAIKTRRPNTIISLSPNYQDFAYNFYLQDWRTWQRYGFVEELVLQVYRDDLTAFAAELERPEVKLAQRNIPTAVGILTGLRTRGVPISQVEVQLNKVRNLGLAGSSFFFYESIWNFAPESASDRAAALKKMFPEPASRPSIASGWQPIING</sequence>
<gene>
    <name evidence="3" type="ORF">ENR15_11855</name>
</gene>
<dbReference type="Gene3D" id="3.20.20.80">
    <property type="entry name" value="Glycosidases"/>
    <property type="match status" value="1"/>
</dbReference>
<name>A0A7C3VHD2_9CYAN</name>
<dbReference type="EMBL" id="DSPX01000120">
    <property type="protein sequence ID" value="HGG01313.1"/>
    <property type="molecule type" value="Genomic_DNA"/>
</dbReference>
<evidence type="ECO:0000259" key="2">
    <source>
        <dbReference type="PROSITE" id="PS51272"/>
    </source>
</evidence>
<feature type="domain" description="SLH" evidence="2">
    <location>
        <begin position="127"/>
        <end position="191"/>
    </location>
</feature>
<dbReference type="Pfam" id="PF02638">
    <property type="entry name" value="GHL10"/>
    <property type="match status" value="1"/>
</dbReference>
<comment type="caution">
    <text evidence="3">The sequence shown here is derived from an EMBL/GenBank/DDBJ whole genome shotgun (WGS) entry which is preliminary data.</text>
</comment>